<comment type="similarity">
    <text evidence="1">Belongs to the bacterial solute-binding protein 1 family. WtpA subfamily.</text>
</comment>
<gene>
    <name evidence="3" type="ORF">R50_1645</name>
</gene>
<dbReference type="PROSITE" id="PS51257">
    <property type="entry name" value="PROKAR_LIPOPROTEIN"/>
    <property type="match status" value="1"/>
</dbReference>
<dbReference type="Pfam" id="PF13531">
    <property type="entry name" value="SBP_bac_11"/>
    <property type="match status" value="1"/>
</dbReference>
<dbReference type="SUPFAM" id="SSF53850">
    <property type="entry name" value="Periplasmic binding protein-like II"/>
    <property type="match status" value="1"/>
</dbReference>
<dbReference type="CDD" id="cd13540">
    <property type="entry name" value="PBP2_ModA_WtpA"/>
    <property type="match status" value="1"/>
</dbReference>
<dbReference type="PANTHER" id="PTHR30632">
    <property type="entry name" value="MOLYBDATE-BINDING PERIPLASMIC PROTEIN"/>
    <property type="match status" value="1"/>
</dbReference>
<feature type="signal peptide" evidence="2">
    <location>
        <begin position="1"/>
        <end position="25"/>
    </location>
</feature>
<dbReference type="InterPro" id="IPR050682">
    <property type="entry name" value="ModA/WtpA"/>
</dbReference>
<sequence>MHARHRLTLAALGTLTLAAAGCGSAAPAAQSPTQVSVAYAGSLAYVNDRQLAPVFTRQTGIAYRGQGGGSFGIARELAAGALKADVFESLGEKPITILEPRLTRWSVSLAASPLVIAYNPRSPYAPYFRQVAAGRRSLAGLFRFLATHPGVHLGRTNPATDPQGQAFYEMVELAVRQYHLPAGDPAAILGAWNNPRQVFSEEGILTQLQAGGLDLASAFLPEAKQRHLPYIPLPATLNFSDPALASWYGSATVPLPSGPVHGGPLAVVATVLHNSRAGTRYLAFLLSARGRRILTANGYPAITPAIYGDRAAVPAAVREEIRP</sequence>
<feature type="chain" id="PRO_5039012449" evidence="2">
    <location>
        <begin position="26"/>
        <end position="323"/>
    </location>
</feature>
<keyword evidence="4" id="KW-1185">Reference proteome</keyword>
<evidence type="ECO:0000256" key="1">
    <source>
        <dbReference type="ARBA" id="ARBA00009438"/>
    </source>
</evidence>
<dbReference type="Gene3D" id="3.40.190.10">
    <property type="entry name" value="Periplasmic binding protein-like II"/>
    <property type="match status" value="1"/>
</dbReference>
<name>A0A6F8ZH84_9FIRM</name>
<dbReference type="GO" id="GO:0015689">
    <property type="term" value="P:molybdate ion transport"/>
    <property type="evidence" value="ECO:0007669"/>
    <property type="project" value="TreeGrafter"/>
</dbReference>
<dbReference type="GO" id="GO:0030973">
    <property type="term" value="F:molybdate ion binding"/>
    <property type="evidence" value="ECO:0007669"/>
    <property type="project" value="TreeGrafter"/>
</dbReference>
<dbReference type="EMBL" id="LR778114">
    <property type="protein sequence ID" value="CAB1129146.1"/>
    <property type="molecule type" value="Genomic_DNA"/>
</dbReference>
<organism evidence="3 4">
    <name type="scientific">Candidatus Hydrogenisulfobacillus filiaventi</name>
    <dbReference type="NCBI Taxonomy" id="2707344"/>
    <lineage>
        <taxon>Bacteria</taxon>
        <taxon>Bacillati</taxon>
        <taxon>Bacillota</taxon>
        <taxon>Clostridia</taxon>
        <taxon>Eubacteriales</taxon>
        <taxon>Clostridiales Family XVII. Incertae Sedis</taxon>
        <taxon>Candidatus Hydrogenisulfobacillus</taxon>
    </lineage>
</organism>
<accession>A0A6F8ZH84</accession>
<reference evidence="3 4" key="1">
    <citation type="submission" date="2020-02" db="EMBL/GenBank/DDBJ databases">
        <authorList>
            <person name="Hogendoorn C."/>
        </authorList>
    </citation>
    <scope>NUCLEOTIDE SEQUENCE [LARGE SCALE GENOMIC DNA]</scope>
    <source>
        <strain evidence="3">R501</strain>
    </source>
</reference>
<proteinExistence type="inferred from homology"/>
<evidence type="ECO:0000256" key="2">
    <source>
        <dbReference type="SAM" id="SignalP"/>
    </source>
</evidence>
<keyword evidence="2" id="KW-0732">Signal</keyword>
<protein>
    <submittedName>
        <fullName evidence="3">Metal-binding protein</fullName>
    </submittedName>
</protein>
<evidence type="ECO:0000313" key="3">
    <source>
        <dbReference type="EMBL" id="CAB1129146.1"/>
    </source>
</evidence>
<dbReference type="Proteomes" id="UP000503399">
    <property type="component" value="Chromosome"/>
</dbReference>
<dbReference type="KEGG" id="hfv:R50_1645"/>
<dbReference type="AlphaFoldDB" id="A0A6F8ZH84"/>
<dbReference type="PANTHER" id="PTHR30632:SF16">
    <property type="entry name" value="MOLYBDATE_TUNGSTATE-BINDING PROTEIN WTPA"/>
    <property type="match status" value="1"/>
</dbReference>
<evidence type="ECO:0000313" key="4">
    <source>
        <dbReference type="Proteomes" id="UP000503399"/>
    </source>
</evidence>